<dbReference type="EMBL" id="CM042018">
    <property type="protein sequence ID" value="KAI3827456.1"/>
    <property type="molecule type" value="Genomic_DNA"/>
</dbReference>
<proteinExistence type="predicted"/>
<protein>
    <submittedName>
        <fullName evidence="1">Uncharacterized protein</fullName>
    </submittedName>
</protein>
<evidence type="ECO:0000313" key="2">
    <source>
        <dbReference type="Proteomes" id="UP001056120"/>
    </source>
</evidence>
<organism evidence="1 2">
    <name type="scientific">Smallanthus sonchifolius</name>
    <dbReference type="NCBI Taxonomy" id="185202"/>
    <lineage>
        <taxon>Eukaryota</taxon>
        <taxon>Viridiplantae</taxon>
        <taxon>Streptophyta</taxon>
        <taxon>Embryophyta</taxon>
        <taxon>Tracheophyta</taxon>
        <taxon>Spermatophyta</taxon>
        <taxon>Magnoliopsida</taxon>
        <taxon>eudicotyledons</taxon>
        <taxon>Gunneridae</taxon>
        <taxon>Pentapetalae</taxon>
        <taxon>asterids</taxon>
        <taxon>campanulids</taxon>
        <taxon>Asterales</taxon>
        <taxon>Asteraceae</taxon>
        <taxon>Asteroideae</taxon>
        <taxon>Heliantheae alliance</taxon>
        <taxon>Millerieae</taxon>
        <taxon>Smallanthus</taxon>
    </lineage>
</organism>
<sequence>MFSLLVLSIFVYEAQGIRLQKLGIPVGNHQELITKSSSSNQDDDGSAMATKLSSGINRKLMTKIKPSSFTTTNDKNNEKHPITVTRERVVKETTFSTTHEKTQVNFMYVTDYNLWKSVTDGASIPMVPATEAGGASVPKDVTRYIDVELKLRDRDMRALGLLIMMCEGNVEMKNNRMKMLKRNTTPLVIFPEKIAQHSSIDM</sequence>
<reference evidence="1 2" key="2">
    <citation type="journal article" date="2022" name="Mol. Ecol. Resour.">
        <title>The genomes of chicory, endive, great burdock and yacon provide insights into Asteraceae paleo-polyploidization history and plant inulin production.</title>
        <authorList>
            <person name="Fan W."/>
            <person name="Wang S."/>
            <person name="Wang H."/>
            <person name="Wang A."/>
            <person name="Jiang F."/>
            <person name="Liu H."/>
            <person name="Zhao H."/>
            <person name="Xu D."/>
            <person name="Zhang Y."/>
        </authorList>
    </citation>
    <scope>NUCLEOTIDE SEQUENCE [LARGE SCALE GENOMIC DNA]</scope>
    <source>
        <strain evidence="2">cv. Yunnan</strain>
        <tissue evidence="1">Leaves</tissue>
    </source>
</reference>
<name>A0ACB9K5G8_9ASTR</name>
<reference evidence="2" key="1">
    <citation type="journal article" date="2022" name="Mol. Ecol. Resour.">
        <title>The genomes of chicory, endive, great burdock and yacon provide insights into Asteraceae palaeo-polyploidization history and plant inulin production.</title>
        <authorList>
            <person name="Fan W."/>
            <person name="Wang S."/>
            <person name="Wang H."/>
            <person name="Wang A."/>
            <person name="Jiang F."/>
            <person name="Liu H."/>
            <person name="Zhao H."/>
            <person name="Xu D."/>
            <person name="Zhang Y."/>
        </authorList>
    </citation>
    <scope>NUCLEOTIDE SEQUENCE [LARGE SCALE GENOMIC DNA]</scope>
    <source>
        <strain evidence="2">cv. Yunnan</strain>
    </source>
</reference>
<evidence type="ECO:0000313" key="1">
    <source>
        <dbReference type="EMBL" id="KAI3827456.1"/>
    </source>
</evidence>
<accession>A0ACB9K5G8</accession>
<keyword evidence="2" id="KW-1185">Reference proteome</keyword>
<comment type="caution">
    <text evidence="1">The sequence shown here is derived from an EMBL/GenBank/DDBJ whole genome shotgun (WGS) entry which is preliminary data.</text>
</comment>
<gene>
    <name evidence="1" type="ORF">L1987_01531</name>
</gene>
<dbReference type="Proteomes" id="UP001056120">
    <property type="component" value="Linkage Group LG01"/>
</dbReference>